<evidence type="ECO:0000313" key="4">
    <source>
        <dbReference type="Proteomes" id="UP000772618"/>
    </source>
</evidence>
<sequence length="112" mass="12303">INVYSIVALAAGLQLPTFSASKAALHSYTQALRLSLAHTNIKVFEVLPPLVDTEFAKDIPSDKKISPQHVAEDLLQHMETDNYEVHVASTKTLYQNFLSQADKAILALNGLE</sequence>
<evidence type="ECO:0000313" key="3">
    <source>
        <dbReference type="EMBL" id="MBT1706238.1"/>
    </source>
</evidence>
<dbReference type="Proteomes" id="UP000772618">
    <property type="component" value="Unassembled WGS sequence"/>
</dbReference>
<reference evidence="3 4" key="1">
    <citation type="submission" date="2021-05" db="EMBL/GenBank/DDBJ databases">
        <title>A Polyphasic approach of four new species of the genus Ohtaekwangia: Ohtaekwangia histidinii sp. nov., Ohtaekwangia cretensis sp. nov., Ohtaekwangia indiensis sp. nov., Ohtaekwangia reichenbachii sp. nov. from diverse environment.</title>
        <authorList>
            <person name="Octaviana S."/>
        </authorList>
    </citation>
    <scope>NUCLEOTIDE SEQUENCE [LARGE SCALE GENOMIC DNA]</scope>
    <source>
        <strain evidence="3 4">PWU20</strain>
    </source>
</reference>
<proteinExistence type="inferred from homology"/>
<evidence type="ECO:0000256" key="2">
    <source>
        <dbReference type="ARBA" id="ARBA00023002"/>
    </source>
</evidence>
<dbReference type="InterPro" id="IPR036291">
    <property type="entry name" value="NAD(P)-bd_dom_sf"/>
</dbReference>
<dbReference type="SUPFAM" id="SSF51735">
    <property type="entry name" value="NAD(P)-binding Rossmann-fold domains"/>
    <property type="match status" value="1"/>
</dbReference>
<name>A0ABS5VYV4_9BACT</name>
<feature type="non-terminal residue" evidence="3">
    <location>
        <position position="1"/>
    </location>
</feature>
<dbReference type="PANTHER" id="PTHR44169">
    <property type="entry name" value="NADPH-DEPENDENT 1-ACYLDIHYDROXYACETONE PHOSPHATE REDUCTASE"/>
    <property type="match status" value="1"/>
</dbReference>
<comment type="caution">
    <text evidence="3">The sequence shown here is derived from an EMBL/GenBank/DDBJ whole genome shotgun (WGS) entry which is preliminary data.</text>
</comment>
<dbReference type="Gene3D" id="3.40.50.720">
    <property type="entry name" value="NAD(P)-binding Rossmann-like Domain"/>
    <property type="match status" value="1"/>
</dbReference>
<keyword evidence="4" id="KW-1185">Reference proteome</keyword>
<dbReference type="PANTHER" id="PTHR44169:SF6">
    <property type="entry name" value="NADPH-DEPENDENT 1-ACYLDIHYDROXYACETONE PHOSPHATE REDUCTASE"/>
    <property type="match status" value="1"/>
</dbReference>
<comment type="similarity">
    <text evidence="1">Belongs to the short-chain dehydrogenases/reductases (SDR) family.</text>
</comment>
<accession>A0ABS5VYV4</accession>
<organism evidence="3 4">
    <name type="scientific">Chryseosolibacter indicus</name>
    <dbReference type="NCBI Taxonomy" id="2782351"/>
    <lineage>
        <taxon>Bacteria</taxon>
        <taxon>Pseudomonadati</taxon>
        <taxon>Bacteroidota</taxon>
        <taxon>Cytophagia</taxon>
        <taxon>Cytophagales</taxon>
        <taxon>Chryseotaleaceae</taxon>
        <taxon>Chryseosolibacter</taxon>
    </lineage>
</organism>
<keyword evidence="2" id="KW-0560">Oxidoreductase</keyword>
<protein>
    <submittedName>
        <fullName evidence="3">SDR family NAD(P)-dependent oxidoreductase</fullName>
    </submittedName>
</protein>
<dbReference type="EMBL" id="JAHESD010000093">
    <property type="protein sequence ID" value="MBT1706238.1"/>
    <property type="molecule type" value="Genomic_DNA"/>
</dbReference>
<dbReference type="RefSeq" id="WP_254157376.1">
    <property type="nucleotide sequence ID" value="NZ_JAHESD010000093.1"/>
</dbReference>
<dbReference type="InterPro" id="IPR002347">
    <property type="entry name" value="SDR_fam"/>
</dbReference>
<dbReference type="Pfam" id="PF00106">
    <property type="entry name" value="adh_short"/>
    <property type="match status" value="1"/>
</dbReference>
<gene>
    <name evidence="3" type="ORF">KK060_23320</name>
</gene>
<evidence type="ECO:0000256" key="1">
    <source>
        <dbReference type="ARBA" id="ARBA00006484"/>
    </source>
</evidence>